<evidence type="ECO:0000256" key="1">
    <source>
        <dbReference type="SAM" id="MobiDB-lite"/>
    </source>
</evidence>
<reference evidence="2" key="1">
    <citation type="submission" date="2021-03" db="EMBL/GenBank/DDBJ databases">
        <title>Draft genome sequence of rust myrtle Austropuccinia psidii MF-1, a brazilian biotype.</title>
        <authorList>
            <person name="Quecine M.C."/>
            <person name="Pachon D.M.R."/>
            <person name="Bonatelli M.L."/>
            <person name="Correr F.H."/>
            <person name="Franceschini L.M."/>
            <person name="Leite T.F."/>
            <person name="Margarido G.R.A."/>
            <person name="Almeida C.A."/>
            <person name="Ferrarezi J.A."/>
            <person name="Labate C.A."/>
        </authorList>
    </citation>
    <scope>NUCLEOTIDE SEQUENCE</scope>
    <source>
        <strain evidence="2">MF-1</strain>
    </source>
</reference>
<feature type="region of interest" description="Disordered" evidence="1">
    <location>
        <begin position="61"/>
        <end position="103"/>
    </location>
</feature>
<feature type="compositionally biased region" description="Polar residues" evidence="1">
    <location>
        <begin position="92"/>
        <end position="103"/>
    </location>
</feature>
<evidence type="ECO:0000313" key="3">
    <source>
        <dbReference type="Proteomes" id="UP000765509"/>
    </source>
</evidence>
<accession>A0A9Q3EE55</accession>
<dbReference type="Proteomes" id="UP000765509">
    <property type="component" value="Unassembled WGS sequence"/>
</dbReference>
<name>A0A9Q3EE55_9BASI</name>
<protein>
    <submittedName>
        <fullName evidence="2">Uncharacterized protein</fullName>
    </submittedName>
</protein>
<evidence type="ECO:0000313" key="2">
    <source>
        <dbReference type="EMBL" id="MBW0521175.1"/>
    </source>
</evidence>
<keyword evidence="3" id="KW-1185">Reference proteome</keyword>
<proteinExistence type="predicted"/>
<dbReference type="EMBL" id="AVOT02028631">
    <property type="protein sequence ID" value="MBW0521175.1"/>
    <property type="molecule type" value="Genomic_DNA"/>
</dbReference>
<comment type="caution">
    <text evidence="2">The sequence shown here is derived from an EMBL/GenBank/DDBJ whole genome shotgun (WGS) entry which is preliminary data.</text>
</comment>
<sequence>MLTRPQHTQEVPPIPPPPILMLPHPPLLTVLMLLQHPQDMCPMPPSPNCLILSAADHPYTLHPQDETTMPPPMSAFTPTTYNPYAPTAPSRYASNTTLDPPYA</sequence>
<dbReference type="AlphaFoldDB" id="A0A9Q3EE55"/>
<organism evidence="2 3">
    <name type="scientific">Austropuccinia psidii MF-1</name>
    <dbReference type="NCBI Taxonomy" id="1389203"/>
    <lineage>
        <taxon>Eukaryota</taxon>
        <taxon>Fungi</taxon>
        <taxon>Dikarya</taxon>
        <taxon>Basidiomycota</taxon>
        <taxon>Pucciniomycotina</taxon>
        <taxon>Pucciniomycetes</taxon>
        <taxon>Pucciniales</taxon>
        <taxon>Sphaerophragmiaceae</taxon>
        <taxon>Austropuccinia</taxon>
    </lineage>
</organism>
<feature type="compositionally biased region" description="Low complexity" evidence="1">
    <location>
        <begin position="77"/>
        <end position="89"/>
    </location>
</feature>
<gene>
    <name evidence="2" type="ORF">O181_060890</name>
</gene>